<feature type="binding site" evidence="6">
    <location>
        <begin position="31"/>
        <end position="36"/>
    </location>
    <ligand>
        <name>ATP</name>
        <dbReference type="ChEBI" id="CHEBI:30616"/>
    </ligand>
</feature>
<dbReference type="Pfam" id="PF01171">
    <property type="entry name" value="ATP_bind_3"/>
    <property type="match status" value="1"/>
</dbReference>
<evidence type="ECO:0000259" key="7">
    <source>
        <dbReference type="Pfam" id="PF01171"/>
    </source>
</evidence>
<organism evidence="8">
    <name type="scientific">Entransia fimbriata</name>
    <dbReference type="NCBI Taxonomy" id="130991"/>
    <lineage>
        <taxon>Eukaryota</taxon>
        <taxon>Viridiplantae</taxon>
        <taxon>Streptophyta</taxon>
        <taxon>Klebsormidiophyceae</taxon>
        <taxon>Entransiales</taxon>
        <taxon>Entransiaceae</taxon>
        <taxon>Entransia</taxon>
    </lineage>
</organism>
<dbReference type="GO" id="GO:0005524">
    <property type="term" value="F:ATP binding"/>
    <property type="evidence" value="ECO:0007669"/>
    <property type="project" value="UniProtKB-UniRule"/>
</dbReference>
<dbReference type="GO" id="GO:0006400">
    <property type="term" value="P:tRNA modification"/>
    <property type="evidence" value="ECO:0007669"/>
    <property type="project" value="UniProtKB-UniRule"/>
</dbReference>
<comment type="subcellular location">
    <subcellularLocation>
        <location evidence="6">Plastid</location>
        <location evidence="6">Chloroplast</location>
    </subcellularLocation>
</comment>
<dbReference type="InterPro" id="IPR012795">
    <property type="entry name" value="tRNA_Ile_lys_synt_N"/>
</dbReference>
<feature type="domain" description="tRNA(Ile)-lysidine/2-thiocytidine synthase N-terminal" evidence="7">
    <location>
        <begin position="26"/>
        <end position="201"/>
    </location>
</feature>
<dbReference type="CDD" id="cd01992">
    <property type="entry name" value="TilS_N"/>
    <property type="match status" value="1"/>
</dbReference>
<protein>
    <recommendedName>
        <fullName evidence="6">tRNA(Ile)-lysidine synthase, chloroplastic</fullName>
        <ecNumber evidence="6">6.3.4.19</ecNumber>
    </recommendedName>
    <alternativeName>
        <fullName evidence="6">tRNA(Ile)-2-lysyl-cytidine synthase</fullName>
    </alternativeName>
    <alternativeName>
        <fullName evidence="6">tRNA(Ile)-lysidine synthetase</fullName>
    </alternativeName>
</protein>
<dbReference type="GeneID" id="27986419"/>
<dbReference type="NCBIfam" id="TIGR02432">
    <property type="entry name" value="lysidine_TilS_N"/>
    <property type="match status" value="1"/>
</dbReference>
<comment type="catalytic activity">
    <reaction evidence="5 6">
        <text>cytidine(34) in tRNA(Ile2) + L-lysine + ATP = lysidine(34) in tRNA(Ile2) + AMP + diphosphate + H(+)</text>
        <dbReference type="Rhea" id="RHEA:43744"/>
        <dbReference type="Rhea" id="RHEA-COMP:10625"/>
        <dbReference type="Rhea" id="RHEA-COMP:10670"/>
        <dbReference type="ChEBI" id="CHEBI:15378"/>
        <dbReference type="ChEBI" id="CHEBI:30616"/>
        <dbReference type="ChEBI" id="CHEBI:32551"/>
        <dbReference type="ChEBI" id="CHEBI:33019"/>
        <dbReference type="ChEBI" id="CHEBI:82748"/>
        <dbReference type="ChEBI" id="CHEBI:83665"/>
        <dbReference type="ChEBI" id="CHEBI:456215"/>
        <dbReference type="EC" id="6.3.4.19"/>
    </reaction>
</comment>
<dbReference type="AlphaFoldDB" id="A0A191T4V7"/>
<gene>
    <name evidence="8" type="primary">ycf62</name>
    <name evidence="6 9" type="synonym">tilS</name>
</gene>
<evidence type="ECO:0000256" key="6">
    <source>
        <dbReference type="HAMAP-Rule" id="MF_01161"/>
    </source>
</evidence>
<dbReference type="RefSeq" id="YP_009256751.1">
    <property type="nucleotide sequence ID" value="NC_030313.1"/>
</dbReference>
<keyword evidence="8" id="KW-0150">Chloroplast</keyword>
<proteinExistence type="inferred from homology"/>
<evidence type="ECO:0000256" key="5">
    <source>
        <dbReference type="ARBA" id="ARBA00048539"/>
    </source>
</evidence>
<keyword evidence="2 6" id="KW-0819">tRNA processing</keyword>
<dbReference type="GeneID" id="27986564"/>
<keyword evidence="4 6" id="KW-0067">ATP-binding</keyword>
<name>A0A191T4V7_9VIRI</name>
<dbReference type="RefSeq" id="YP_009256691.1">
    <property type="nucleotide sequence ID" value="NC_030313.1"/>
</dbReference>
<keyword evidence="1 6" id="KW-0436">Ligase</keyword>
<dbReference type="PANTHER" id="PTHR43033:SF1">
    <property type="entry name" value="TRNA(ILE)-LYSIDINE SYNTHASE-RELATED"/>
    <property type="match status" value="1"/>
</dbReference>
<evidence type="ECO:0000313" key="9">
    <source>
        <dbReference type="EMBL" id="ANI25452.1"/>
    </source>
</evidence>
<evidence type="ECO:0000256" key="2">
    <source>
        <dbReference type="ARBA" id="ARBA00022694"/>
    </source>
</evidence>
<keyword evidence="3 6" id="KW-0547">Nucleotide-binding</keyword>
<evidence type="ECO:0000313" key="8">
    <source>
        <dbReference type="EMBL" id="ANI25424.1"/>
    </source>
</evidence>
<sequence>MLLEKLSLRLNHIFIEKNLLSMHQRILICLSGGQDSTALLHLLIRLKKSWDLQIAVVHCDHFWYPNSQLIGSHISQWMNFNKIDYYQGIVCYALHNEAEARYWRYWTVQKVAQFHQFEKIMTGHTATDRTETFLYSLLRGSGVKGLQALKWQKKICGILFIRPFLSFIRKECKDLCYIKKLPLWVDPSNHIIHWQRNRIRKRLLPYLRHYFNLQVDKNLAKLIEILHINNLFLKIFISNLKNNYYFYFMIDSRFYDMVIFTLDISRCDIIMIKNQKIFIKNPSENISKFVQKRSLVCYKNFYHFNLK</sequence>
<keyword evidence="8" id="KW-0934">Plastid</keyword>
<reference evidence="8" key="1">
    <citation type="journal article" date="2016" name="Front. Plant Sci.">
        <title>Comparative Chloroplast Genome Analyses of Streptophyte Green Algae Uncover Major Structural Alterations in the Klebsormidiophyceae, Coleochaetophyceae and Zygnematophyceae.</title>
        <authorList>
            <person name="Lemieux C."/>
            <person name="Otis C."/>
            <person name="Turmel M."/>
        </authorList>
    </citation>
    <scope>NUCLEOTIDE SEQUENCE</scope>
</reference>
<comment type="function">
    <text evidence="6">Ligates lysine onto the cytidine present at position 34 of the AUA codon-specific tRNA(Ile) that contains the anticodon CAU, in an ATP-dependent manner. Cytidine is converted to lysidine, thus changing the amino acid specificity of the tRNA from methionine to isoleucine.</text>
</comment>
<dbReference type="HAMAP" id="MF_01161">
    <property type="entry name" value="tRNA_Ile_lys_synt"/>
    <property type="match status" value="1"/>
</dbReference>
<dbReference type="GO" id="GO:0032267">
    <property type="term" value="F:tRNA(Ile)-lysidine synthase activity"/>
    <property type="evidence" value="ECO:0007669"/>
    <property type="project" value="UniProtKB-EC"/>
</dbReference>
<comment type="similarity">
    <text evidence="6">Belongs to the tRNA(Ile)-lysidine synthase family.</text>
</comment>
<evidence type="ECO:0000256" key="1">
    <source>
        <dbReference type="ARBA" id="ARBA00022598"/>
    </source>
</evidence>
<dbReference type="Gene3D" id="3.40.50.620">
    <property type="entry name" value="HUPs"/>
    <property type="match status" value="1"/>
</dbReference>
<dbReference type="PANTHER" id="PTHR43033">
    <property type="entry name" value="TRNA(ILE)-LYSIDINE SYNTHASE-RELATED"/>
    <property type="match status" value="1"/>
</dbReference>
<dbReference type="InterPro" id="IPR011063">
    <property type="entry name" value="TilS/TtcA_N"/>
</dbReference>
<dbReference type="EMBL" id="KU646490">
    <property type="protein sequence ID" value="ANI25452.1"/>
    <property type="molecule type" value="Genomic_DNA"/>
</dbReference>
<dbReference type="EMBL" id="KU646490">
    <property type="protein sequence ID" value="ANI25424.1"/>
    <property type="molecule type" value="Genomic_DNA"/>
</dbReference>
<evidence type="ECO:0000256" key="4">
    <source>
        <dbReference type="ARBA" id="ARBA00022840"/>
    </source>
</evidence>
<geneLocation type="chloroplast" evidence="8"/>
<dbReference type="GO" id="GO:0009507">
    <property type="term" value="C:chloroplast"/>
    <property type="evidence" value="ECO:0007669"/>
    <property type="project" value="UniProtKB-SubCell"/>
</dbReference>
<comment type="domain">
    <text evidence="6">The N-terminal region contains the highly conserved SGGXDS motif, predicted to be a P-loop motif involved in ATP binding.</text>
</comment>
<dbReference type="InterPro" id="IPR012094">
    <property type="entry name" value="tRNA_Ile_lys_synt"/>
</dbReference>
<dbReference type="InterPro" id="IPR014729">
    <property type="entry name" value="Rossmann-like_a/b/a_fold"/>
</dbReference>
<dbReference type="EC" id="6.3.4.19" evidence="6"/>
<evidence type="ECO:0000256" key="3">
    <source>
        <dbReference type="ARBA" id="ARBA00022741"/>
    </source>
</evidence>
<dbReference type="SUPFAM" id="SSF52402">
    <property type="entry name" value="Adenine nucleotide alpha hydrolases-like"/>
    <property type="match status" value="1"/>
</dbReference>
<accession>A0A191T4V7</accession>